<dbReference type="AlphaFoldDB" id="A0A2S6MYC4"/>
<sequence>MKATAMTGKAKPRAARRGGRPRLESPKTHISLRLDAAIVATVKASGKGYTSRVEQVLREAIAAGVFASQETR</sequence>
<evidence type="ECO:0000256" key="1">
    <source>
        <dbReference type="SAM" id="MobiDB-lite"/>
    </source>
</evidence>
<dbReference type="Proteomes" id="UP000239724">
    <property type="component" value="Unassembled WGS sequence"/>
</dbReference>
<keyword evidence="3" id="KW-1185">Reference proteome</keyword>
<feature type="region of interest" description="Disordered" evidence="1">
    <location>
        <begin position="1"/>
        <end position="28"/>
    </location>
</feature>
<proteinExistence type="predicted"/>
<feature type="compositionally biased region" description="Basic residues" evidence="1">
    <location>
        <begin position="10"/>
        <end position="20"/>
    </location>
</feature>
<reference evidence="2 3" key="1">
    <citation type="journal article" date="2018" name="Arch. Microbiol.">
        <title>New insights into the metabolic potential of the phototrophic purple bacterium Rhodopila globiformis DSM 161(T) from its draft genome sequence and evidence for a vanadium-dependent nitrogenase.</title>
        <authorList>
            <person name="Imhoff J.F."/>
            <person name="Rahn T."/>
            <person name="Kunzel S."/>
            <person name="Neulinger S.C."/>
        </authorList>
    </citation>
    <scope>NUCLEOTIDE SEQUENCE [LARGE SCALE GENOMIC DNA]</scope>
    <source>
        <strain evidence="2 3">DSM 161</strain>
    </source>
</reference>
<evidence type="ECO:0000313" key="2">
    <source>
        <dbReference type="EMBL" id="PPQ27374.1"/>
    </source>
</evidence>
<protein>
    <submittedName>
        <fullName evidence="2">Uncharacterized protein</fullName>
    </submittedName>
</protein>
<evidence type="ECO:0000313" key="3">
    <source>
        <dbReference type="Proteomes" id="UP000239724"/>
    </source>
</evidence>
<gene>
    <name evidence="2" type="ORF">CCS01_27905</name>
</gene>
<name>A0A2S6MYC4_RHOGL</name>
<dbReference type="Pfam" id="PF14384">
    <property type="entry name" value="BrnA_antitoxin"/>
    <property type="match status" value="1"/>
</dbReference>
<organism evidence="2 3">
    <name type="scientific">Rhodopila globiformis</name>
    <name type="common">Rhodopseudomonas globiformis</name>
    <dbReference type="NCBI Taxonomy" id="1071"/>
    <lineage>
        <taxon>Bacteria</taxon>
        <taxon>Pseudomonadati</taxon>
        <taxon>Pseudomonadota</taxon>
        <taxon>Alphaproteobacteria</taxon>
        <taxon>Acetobacterales</taxon>
        <taxon>Acetobacteraceae</taxon>
        <taxon>Rhodopila</taxon>
    </lineage>
</organism>
<accession>A0A2S6MYC4</accession>
<dbReference type="InterPro" id="IPR025528">
    <property type="entry name" value="BrnA_antitoxin"/>
</dbReference>
<dbReference type="EMBL" id="NHRY01000260">
    <property type="protein sequence ID" value="PPQ27374.1"/>
    <property type="molecule type" value="Genomic_DNA"/>
</dbReference>
<comment type="caution">
    <text evidence="2">The sequence shown here is derived from an EMBL/GenBank/DDBJ whole genome shotgun (WGS) entry which is preliminary data.</text>
</comment>